<dbReference type="PRINTS" id="PR00484">
    <property type="entry name" value="PBPGOBP"/>
</dbReference>
<organism evidence="5">
    <name type="scientific">Grapholita molesta</name>
    <name type="common">Oriental fruit moth</name>
    <name type="synonym">Cydia molesta</name>
    <dbReference type="NCBI Taxonomy" id="192188"/>
    <lineage>
        <taxon>Eukaryota</taxon>
        <taxon>Metazoa</taxon>
        <taxon>Ecdysozoa</taxon>
        <taxon>Arthropoda</taxon>
        <taxon>Hexapoda</taxon>
        <taxon>Insecta</taxon>
        <taxon>Pterygota</taxon>
        <taxon>Neoptera</taxon>
        <taxon>Endopterygota</taxon>
        <taxon>Lepidoptera</taxon>
        <taxon>Glossata</taxon>
        <taxon>Ditrysia</taxon>
        <taxon>Tortricoidea</taxon>
        <taxon>Tortricidae</taxon>
        <taxon>Olethreutinae</taxon>
        <taxon>Grapholitini</taxon>
        <taxon>Grapholita</taxon>
    </lineage>
</organism>
<dbReference type="CDD" id="cd23992">
    <property type="entry name" value="PBP_GOBP"/>
    <property type="match status" value="1"/>
</dbReference>
<keyword evidence="2" id="KW-0813">Transport</keyword>
<dbReference type="Gene3D" id="1.10.238.20">
    <property type="entry name" value="Pheromone/general odorant binding protein domain"/>
    <property type="match status" value="1"/>
</dbReference>
<dbReference type="SMART" id="SM00708">
    <property type="entry name" value="PhBP"/>
    <property type="match status" value="1"/>
</dbReference>
<feature type="disulfide bond" evidence="3">
    <location>
        <begin position="119"/>
        <end position="139"/>
    </location>
</feature>
<dbReference type="InterPro" id="IPR036728">
    <property type="entry name" value="PBP_GOBP_sf"/>
</dbReference>
<comment type="similarity">
    <text evidence="1">Belongs to the PBP/GOBP family.</text>
</comment>
<dbReference type="InterPro" id="IPR006170">
    <property type="entry name" value="PBP/GOBP"/>
</dbReference>
<sequence>MARFSILFSLVIIAVTVKEIELSSDAMKAITSGFLKVLEQCKQELNLQGHVISDLYHYWKEDYSLLNRDTGCAIICMSKKLDLIDASGKLHHGNTAEFAAKHGAASEVASKLVEILHACEKTHDAIEDDCMRALEIAKCFRTDINQLNWTPKMDVIITEVLTEM</sequence>
<feature type="signal peptide" evidence="4">
    <location>
        <begin position="1"/>
        <end position="19"/>
    </location>
</feature>
<feature type="disulfide bond" evidence="3">
    <location>
        <begin position="41"/>
        <end position="76"/>
    </location>
</feature>
<evidence type="ECO:0000256" key="1">
    <source>
        <dbReference type="ARBA" id="ARBA00008098"/>
    </source>
</evidence>
<dbReference type="AlphaFoldDB" id="A0A059VBP3"/>
<proteinExistence type="evidence at transcript level"/>
<dbReference type="PIRSF" id="PIRSF015604">
    <property type="entry name" value="Odorant/phero_bd"/>
    <property type="match status" value="1"/>
</dbReference>
<dbReference type="Pfam" id="PF01395">
    <property type="entry name" value="PBP_GOBP"/>
    <property type="match status" value="1"/>
</dbReference>
<dbReference type="EMBL" id="KF365879">
    <property type="protein sequence ID" value="AHZ89399.1"/>
    <property type="molecule type" value="mRNA"/>
</dbReference>
<name>A0A059VBP3_GRAMO</name>
<feature type="chain" id="PRO_5001580762" evidence="4">
    <location>
        <begin position="20"/>
        <end position="164"/>
    </location>
</feature>
<feature type="disulfide bond" evidence="3">
    <location>
        <begin position="72"/>
        <end position="130"/>
    </location>
</feature>
<evidence type="ECO:0000313" key="5">
    <source>
        <dbReference type="EMBL" id="AHZ89399.1"/>
    </source>
</evidence>
<keyword evidence="3" id="KW-1015">Disulfide bond</keyword>
<evidence type="ECO:0000256" key="2">
    <source>
        <dbReference type="ARBA" id="ARBA00022448"/>
    </source>
</evidence>
<dbReference type="InterPro" id="IPR006072">
    <property type="entry name" value="Odorant/phero-bd_Lep"/>
</dbReference>
<protein>
    <submittedName>
        <fullName evidence="5">Pheromone-binding protein 3</fullName>
    </submittedName>
</protein>
<dbReference type="GO" id="GO:0005549">
    <property type="term" value="F:odorant binding"/>
    <property type="evidence" value="ECO:0007669"/>
    <property type="project" value="InterPro"/>
</dbReference>
<keyword evidence="4" id="KW-0732">Signal</keyword>
<evidence type="ECO:0000256" key="3">
    <source>
        <dbReference type="PIRSR" id="PIRSR015604-1"/>
    </source>
</evidence>
<reference evidence="5" key="2">
    <citation type="journal article" date="2015" name="PLoS ONE">
        <title>Identification of Putative Olfactory Genes from the Oriental Fruit Moth Grapholita molesta via an Antennal Transcriptome Analysis.</title>
        <authorList>
            <person name="Li G."/>
            <person name="Du J."/>
            <person name="Li Y."/>
            <person name="Wu J."/>
        </authorList>
    </citation>
    <scope>NUCLEOTIDE SEQUENCE</scope>
</reference>
<accession>A0A059VBP3</accession>
<evidence type="ECO:0000256" key="4">
    <source>
        <dbReference type="SAM" id="SignalP"/>
    </source>
</evidence>
<dbReference type="SUPFAM" id="SSF47565">
    <property type="entry name" value="Insect pheromone/odorant-binding proteins"/>
    <property type="match status" value="1"/>
</dbReference>
<reference evidence="5" key="1">
    <citation type="submission" date="2013-07" db="EMBL/GenBank/DDBJ databases">
        <authorList>
            <person name="Song Y."/>
            <person name="Wu J."/>
        </authorList>
    </citation>
    <scope>NUCLEOTIDE SEQUENCE</scope>
</reference>
<gene>
    <name evidence="5" type="primary">PBP3</name>
</gene>